<evidence type="ECO:0000256" key="4">
    <source>
        <dbReference type="ARBA" id="ARBA00022448"/>
    </source>
</evidence>
<dbReference type="InterPro" id="IPR038078">
    <property type="entry name" value="PhoU-like_sf"/>
</dbReference>
<comment type="subcellular location">
    <subcellularLocation>
        <location evidence="1 7">Cytoplasm</location>
    </subcellularLocation>
</comment>
<evidence type="ECO:0000256" key="5">
    <source>
        <dbReference type="ARBA" id="ARBA00022490"/>
    </source>
</evidence>
<evidence type="ECO:0000256" key="2">
    <source>
        <dbReference type="ARBA" id="ARBA00008107"/>
    </source>
</evidence>
<reference evidence="9" key="1">
    <citation type="submission" date="2020-08" db="EMBL/GenBank/DDBJ databases">
        <title>Genome public.</title>
        <authorList>
            <person name="Liu C."/>
            <person name="Sun Q."/>
        </authorList>
    </citation>
    <scope>NUCLEOTIDE SEQUENCE</scope>
    <source>
        <strain evidence="9">NSJ-15</strain>
    </source>
</reference>
<dbReference type="Pfam" id="PF01895">
    <property type="entry name" value="PhoU"/>
    <property type="match status" value="2"/>
</dbReference>
<evidence type="ECO:0000259" key="8">
    <source>
        <dbReference type="Pfam" id="PF01895"/>
    </source>
</evidence>
<keyword evidence="10" id="KW-1185">Reference proteome</keyword>
<dbReference type="PIRSF" id="PIRSF003107">
    <property type="entry name" value="PhoU"/>
    <property type="match status" value="1"/>
</dbReference>
<keyword evidence="6 7" id="KW-0592">Phosphate transport</keyword>
<dbReference type="AlphaFoldDB" id="A0A8J6PB23"/>
<evidence type="ECO:0000256" key="7">
    <source>
        <dbReference type="PIRNR" id="PIRNR003107"/>
    </source>
</evidence>
<comment type="similarity">
    <text evidence="2 7">Belongs to the PhoU family.</text>
</comment>
<dbReference type="PANTHER" id="PTHR42930">
    <property type="entry name" value="PHOSPHATE-SPECIFIC TRANSPORT SYSTEM ACCESSORY PROTEIN PHOU"/>
    <property type="match status" value="1"/>
</dbReference>
<sequence>MRIHFEEQLKRLHVELIKMGSLCEEAISLSAKSLETPGKYFYDKVKELEIAIDQQENEIESICMRLLLQQQPVARDLRNISSALKMISDMERIGDQAVDITEIAPFISQSQPKSKVHLADMARIVVSMVTDSIEAFVKKDLTLAQHVMKTDDEVDALFDRVKEEITDLIAQKDTDGVLPVDLLMAAKYFERIGDHAVNIAEWVEYSITGEHKK</sequence>
<gene>
    <name evidence="9" type="primary">phoU</name>
    <name evidence="9" type="ORF">H8702_02835</name>
</gene>
<organism evidence="9 10">
    <name type="scientific">Massiliimalia timonensis</name>
    <dbReference type="NCBI Taxonomy" id="1987501"/>
    <lineage>
        <taxon>Bacteria</taxon>
        <taxon>Bacillati</taxon>
        <taxon>Bacillota</taxon>
        <taxon>Clostridia</taxon>
        <taxon>Eubacteriales</taxon>
        <taxon>Oscillospiraceae</taxon>
        <taxon>Massiliimalia</taxon>
    </lineage>
</organism>
<evidence type="ECO:0000313" key="10">
    <source>
        <dbReference type="Proteomes" id="UP000632659"/>
    </source>
</evidence>
<comment type="function">
    <text evidence="7">Plays a role in the regulation of phosphate uptake.</text>
</comment>
<keyword evidence="5 7" id="KW-0963">Cytoplasm</keyword>
<feature type="domain" description="PhoU" evidence="8">
    <location>
        <begin position="17"/>
        <end position="103"/>
    </location>
</feature>
<evidence type="ECO:0000256" key="1">
    <source>
        <dbReference type="ARBA" id="ARBA00004496"/>
    </source>
</evidence>
<dbReference type="GO" id="GO:0030643">
    <property type="term" value="P:intracellular phosphate ion homeostasis"/>
    <property type="evidence" value="ECO:0007669"/>
    <property type="project" value="InterPro"/>
</dbReference>
<dbReference type="GO" id="GO:0045936">
    <property type="term" value="P:negative regulation of phosphate metabolic process"/>
    <property type="evidence" value="ECO:0007669"/>
    <property type="project" value="InterPro"/>
</dbReference>
<evidence type="ECO:0000313" key="9">
    <source>
        <dbReference type="EMBL" id="MBC8610058.1"/>
    </source>
</evidence>
<dbReference type="InterPro" id="IPR028366">
    <property type="entry name" value="PhoU"/>
</dbReference>
<keyword evidence="4 7" id="KW-0813">Transport</keyword>
<dbReference type="PANTHER" id="PTHR42930:SF3">
    <property type="entry name" value="PHOSPHATE-SPECIFIC TRANSPORT SYSTEM ACCESSORY PROTEIN PHOU"/>
    <property type="match status" value="1"/>
</dbReference>
<feature type="domain" description="PhoU" evidence="8">
    <location>
        <begin position="119"/>
        <end position="203"/>
    </location>
</feature>
<comment type="subunit">
    <text evidence="3 7">Homodimer.</text>
</comment>
<evidence type="ECO:0000256" key="3">
    <source>
        <dbReference type="ARBA" id="ARBA00011738"/>
    </source>
</evidence>
<dbReference type="SUPFAM" id="SSF109755">
    <property type="entry name" value="PhoU-like"/>
    <property type="match status" value="1"/>
</dbReference>
<protein>
    <recommendedName>
        <fullName evidence="7">Phosphate-specific transport system accessory protein PhoU</fullName>
    </recommendedName>
</protein>
<name>A0A8J6PB23_9FIRM</name>
<dbReference type="Gene3D" id="1.20.58.220">
    <property type="entry name" value="Phosphate transport system protein phou homolog 2, domain 2"/>
    <property type="match status" value="1"/>
</dbReference>
<dbReference type="Proteomes" id="UP000632659">
    <property type="component" value="Unassembled WGS sequence"/>
</dbReference>
<dbReference type="NCBIfam" id="TIGR02135">
    <property type="entry name" value="phoU_full"/>
    <property type="match status" value="1"/>
</dbReference>
<dbReference type="RefSeq" id="WP_093988475.1">
    <property type="nucleotide sequence ID" value="NZ_FYDD01000003.1"/>
</dbReference>
<dbReference type="OrthoDB" id="9814256at2"/>
<evidence type="ECO:0000256" key="6">
    <source>
        <dbReference type="ARBA" id="ARBA00022592"/>
    </source>
</evidence>
<dbReference type="GO" id="GO:0006817">
    <property type="term" value="P:phosphate ion transport"/>
    <property type="evidence" value="ECO:0007669"/>
    <property type="project" value="UniProtKB-KW"/>
</dbReference>
<proteinExistence type="inferred from homology"/>
<dbReference type="FunFam" id="1.20.58.220:FF:000004">
    <property type="entry name" value="Phosphate-specific transport system accessory protein PhoU"/>
    <property type="match status" value="1"/>
</dbReference>
<dbReference type="InterPro" id="IPR026022">
    <property type="entry name" value="PhoU_dom"/>
</dbReference>
<accession>A0A8J6PB23</accession>
<comment type="caution">
    <text evidence="9">The sequence shown here is derived from an EMBL/GenBank/DDBJ whole genome shotgun (WGS) entry which is preliminary data.</text>
</comment>
<dbReference type="EMBL" id="JACRTL010000001">
    <property type="protein sequence ID" value="MBC8610058.1"/>
    <property type="molecule type" value="Genomic_DNA"/>
</dbReference>
<dbReference type="GO" id="GO:0005737">
    <property type="term" value="C:cytoplasm"/>
    <property type="evidence" value="ECO:0007669"/>
    <property type="project" value="UniProtKB-SubCell"/>
</dbReference>